<keyword evidence="2" id="KW-0812">Transmembrane</keyword>
<dbReference type="AlphaFoldDB" id="A0A2C7AJL0"/>
<keyword evidence="2" id="KW-1133">Transmembrane helix</keyword>
<dbReference type="PANTHER" id="PTHR37313:SF2">
    <property type="entry name" value="UPF0749 PROTEIN YLXX"/>
    <property type="match status" value="1"/>
</dbReference>
<accession>A0A2C7AJL0</accession>
<dbReference type="Pfam" id="PF05949">
    <property type="entry name" value="DUF881"/>
    <property type="match status" value="1"/>
</dbReference>
<gene>
    <name evidence="3" type="ORF">PFR_JS10_982</name>
    <name evidence="4" type="ORF">PFR_JS23_1008</name>
</gene>
<protein>
    <submittedName>
        <fullName evidence="3">Division initiation protein</fullName>
    </submittedName>
</protein>
<dbReference type="OMA" id="WEIETYY"/>
<keyword evidence="2" id="KW-0472">Membrane</keyword>
<evidence type="ECO:0000313" key="5">
    <source>
        <dbReference type="Proteomes" id="UP000250080"/>
    </source>
</evidence>
<dbReference type="EMBL" id="LT576035">
    <property type="protein sequence ID" value="SBN38625.1"/>
    <property type="molecule type" value="Genomic_DNA"/>
</dbReference>
<evidence type="ECO:0000256" key="1">
    <source>
        <dbReference type="ARBA" id="ARBA00009108"/>
    </source>
</evidence>
<dbReference type="PANTHER" id="PTHR37313">
    <property type="entry name" value="UPF0749 PROTEIN RV1825"/>
    <property type="match status" value="1"/>
</dbReference>
<comment type="similarity">
    <text evidence="1">Belongs to the UPF0749 family.</text>
</comment>
<evidence type="ECO:0000313" key="4">
    <source>
        <dbReference type="EMBL" id="SCQ78148.1"/>
    </source>
</evidence>
<evidence type="ECO:0000313" key="3">
    <source>
        <dbReference type="EMBL" id="SBN38625.1"/>
    </source>
</evidence>
<dbReference type="EMBL" id="LT618793">
    <property type="protein sequence ID" value="SCQ78148.1"/>
    <property type="molecule type" value="Genomic_DNA"/>
</dbReference>
<feature type="transmembrane region" description="Helical" evidence="2">
    <location>
        <begin position="21"/>
        <end position="42"/>
    </location>
</feature>
<dbReference type="GO" id="GO:0005886">
    <property type="term" value="C:plasma membrane"/>
    <property type="evidence" value="ECO:0007669"/>
    <property type="project" value="TreeGrafter"/>
</dbReference>
<dbReference type="RefSeq" id="WP_013161130.1">
    <property type="nucleotide sequence ID" value="NZ_CCYN01000033.1"/>
</dbReference>
<name>A0A2C7AJL0_9ACTN</name>
<proteinExistence type="inferred from homology"/>
<dbReference type="GeneID" id="61222101"/>
<dbReference type="Proteomes" id="UP000250080">
    <property type="component" value="Chromosome I"/>
</dbReference>
<dbReference type="Gene3D" id="3.30.70.1880">
    <property type="entry name" value="Protein of unknown function DUF881"/>
    <property type="match status" value="1"/>
</dbReference>
<reference evidence="4 5" key="2">
    <citation type="submission" date="2016-09" db="EMBL/GenBank/DDBJ databases">
        <authorList>
            <person name="Laine KS P."/>
        </authorList>
    </citation>
    <scope>NUCLEOTIDE SEQUENCE [LARGE SCALE GENOMIC DNA]</scope>
    <source>
        <strain evidence="4">PFRJS-23</strain>
    </source>
</reference>
<dbReference type="OrthoDB" id="3211287at2"/>
<evidence type="ECO:0000256" key="2">
    <source>
        <dbReference type="SAM" id="Phobius"/>
    </source>
</evidence>
<organism evidence="3">
    <name type="scientific">Propionibacterium freudenreichii</name>
    <dbReference type="NCBI Taxonomy" id="1744"/>
    <lineage>
        <taxon>Bacteria</taxon>
        <taxon>Bacillati</taxon>
        <taxon>Actinomycetota</taxon>
        <taxon>Actinomycetes</taxon>
        <taxon>Propionibacteriales</taxon>
        <taxon>Propionibacteriaceae</taxon>
        <taxon>Propionibacterium</taxon>
    </lineage>
</organism>
<reference evidence="3" key="1">
    <citation type="submission" date="2016-05" db="EMBL/GenBank/DDBJ databases">
        <authorList>
            <person name="Lavstsen T."/>
            <person name="Jespersen J.S."/>
        </authorList>
    </citation>
    <scope>NUCLEOTIDE SEQUENCE</scope>
    <source>
        <strain evidence="3">PFRJS10</strain>
    </source>
</reference>
<sequence>MPSHAVRETRANKLRRFLRPTVAQGVLGIAFCLVAAVGVVQIRSTATVDPYSSMRRADLVQMLAGLNAESGRLDEQINQLKGTRDDLRSGVDSSNVAADQASQRLSQLELLAGTVPAQGPGIRITISAPAGKVTANAMLDNIEELRDAGAEAIEINDSLRVVASTWFADGDNVLIANGQQLSLPLTVDVIGEPHELAEASRFRGGLVSQMESQKVGGSVKIDTPAQVEIDSTATVTTPRWAKPA</sequence>
<dbReference type="InterPro" id="IPR010273">
    <property type="entry name" value="DUF881"/>
</dbReference>